<dbReference type="InterPro" id="IPR010195">
    <property type="entry name" value="Uncharacterised_peroxidase-rel"/>
</dbReference>
<evidence type="ECO:0000313" key="2">
    <source>
        <dbReference type="EMBL" id="MUN42679.1"/>
    </source>
</evidence>
<organism evidence="2 3">
    <name type="scientific">Actinomadura litoris</name>
    <dbReference type="NCBI Taxonomy" id="2678616"/>
    <lineage>
        <taxon>Bacteria</taxon>
        <taxon>Bacillati</taxon>
        <taxon>Actinomycetota</taxon>
        <taxon>Actinomycetes</taxon>
        <taxon>Streptosporangiales</taxon>
        <taxon>Thermomonosporaceae</taxon>
        <taxon>Actinomadura</taxon>
    </lineage>
</organism>
<dbReference type="Gene3D" id="1.20.1290.10">
    <property type="entry name" value="AhpD-like"/>
    <property type="match status" value="1"/>
</dbReference>
<dbReference type="InterPro" id="IPR004675">
    <property type="entry name" value="AhpD_core"/>
</dbReference>
<comment type="caution">
    <text evidence="2">The sequence shown here is derived from an EMBL/GenBank/DDBJ whole genome shotgun (WGS) entry which is preliminary data.</text>
</comment>
<reference evidence="2 3" key="1">
    <citation type="submission" date="2019-11" db="EMBL/GenBank/DDBJ databases">
        <authorList>
            <person name="Cao P."/>
        </authorList>
    </citation>
    <scope>NUCLEOTIDE SEQUENCE [LARGE SCALE GENOMIC DNA]</scope>
    <source>
        <strain evidence="2 3">NEAU-AAG5</strain>
    </source>
</reference>
<gene>
    <name evidence="2" type="ORF">GNZ18_39720</name>
</gene>
<dbReference type="Proteomes" id="UP000432015">
    <property type="component" value="Unassembled WGS sequence"/>
</dbReference>
<keyword evidence="2" id="KW-0575">Peroxidase</keyword>
<dbReference type="RefSeq" id="WP_156222586.1">
    <property type="nucleotide sequence ID" value="NZ_WOFH01000023.1"/>
</dbReference>
<keyword evidence="3" id="KW-1185">Reference proteome</keyword>
<dbReference type="PANTHER" id="PTHR35446">
    <property type="entry name" value="SI:CH211-175M2.5"/>
    <property type="match status" value="1"/>
</dbReference>
<dbReference type="InterPro" id="IPR003779">
    <property type="entry name" value="CMD-like"/>
</dbReference>
<protein>
    <submittedName>
        <fullName evidence="2">Peroxidase-related enzyme</fullName>
    </submittedName>
</protein>
<keyword evidence="2" id="KW-0560">Oxidoreductase</keyword>
<dbReference type="AlphaFoldDB" id="A0A7K1LE34"/>
<dbReference type="PANTHER" id="PTHR35446:SF2">
    <property type="entry name" value="CARBOXYMUCONOLACTONE DECARBOXYLASE-LIKE DOMAIN-CONTAINING PROTEIN"/>
    <property type="match status" value="1"/>
</dbReference>
<feature type="domain" description="Carboxymuconolactone decarboxylase-like" evidence="1">
    <location>
        <begin position="22"/>
        <end position="72"/>
    </location>
</feature>
<proteinExistence type="predicted"/>
<name>A0A7K1LE34_9ACTN</name>
<dbReference type="InterPro" id="IPR029032">
    <property type="entry name" value="AhpD-like"/>
</dbReference>
<dbReference type="EMBL" id="WOFH01000023">
    <property type="protein sequence ID" value="MUN42679.1"/>
    <property type="molecule type" value="Genomic_DNA"/>
</dbReference>
<dbReference type="NCBIfam" id="TIGR00778">
    <property type="entry name" value="ahpD_dom"/>
    <property type="match status" value="1"/>
</dbReference>
<accession>A0A7K1LE34</accession>
<dbReference type="Pfam" id="PF02627">
    <property type="entry name" value="CMD"/>
    <property type="match status" value="2"/>
</dbReference>
<dbReference type="GO" id="GO:0051920">
    <property type="term" value="F:peroxiredoxin activity"/>
    <property type="evidence" value="ECO:0007669"/>
    <property type="project" value="InterPro"/>
</dbReference>
<evidence type="ECO:0000259" key="1">
    <source>
        <dbReference type="Pfam" id="PF02627"/>
    </source>
</evidence>
<dbReference type="NCBIfam" id="TIGR01926">
    <property type="entry name" value="peroxid_rel"/>
    <property type="match status" value="1"/>
</dbReference>
<sequence length="183" mass="19451">MPHITMPPELMPGTPGLMRYRPETGRPLSQLAEVLLRGEHSLSRADRELIAAHVSALNDCRFCLHTHGEVSAQQHAEGRTLVDKVLADPASAPISPKLKALLAIAGAVSNSGHDVTEEMVEAARAAGATDTELHDAVLIAAAFCMYNRYCDGLAAVVPEDPAAYVPMAAMIIREGYSTCATGH</sequence>
<feature type="domain" description="Carboxymuconolactone decarboxylase-like" evidence="1">
    <location>
        <begin position="93"/>
        <end position="155"/>
    </location>
</feature>
<evidence type="ECO:0000313" key="3">
    <source>
        <dbReference type="Proteomes" id="UP000432015"/>
    </source>
</evidence>
<dbReference type="SUPFAM" id="SSF69118">
    <property type="entry name" value="AhpD-like"/>
    <property type="match status" value="1"/>
</dbReference>